<evidence type="ECO:0000313" key="1">
    <source>
        <dbReference type="EMBL" id="KAK3691416.1"/>
    </source>
</evidence>
<organism evidence="1 2">
    <name type="scientific">Elysia crispata</name>
    <name type="common">lettuce slug</name>
    <dbReference type="NCBI Taxonomy" id="231223"/>
    <lineage>
        <taxon>Eukaryota</taxon>
        <taxon>Metazoa</taxon>
        <taxon>Spiralia</taxon>
        <taxon>Lophotrochozoa</taxon>
        <taxon>Mollusca</taxon>
        <taxon>Gastropoda</taxon>
        <taxon>Heterobranchia</taxon>
        <taxon>Euthyneura</taxon>
        <taxon>Panpulmonata</taxon>
        <taxon>Sacoglossa</taxon>
        <taxon>Placobranchoidea</taxon>
        <taxon>Plakobranchidae</taxon>
        <taxon>Elysia</taxon>
    </lineage>
</organism>
<protein>
    <submittedName>
        <fullName evidence="1">Uncharacterized protein</fullName>
    </submittedName>
</protein>
<dbReference type="Proteomes" id="UP001283361">
    <property type="component" value="Unassembled WGS sequence"/>
</dbReference>
<proteinExistence type="predicted"/>
<dbReference type="AlphaFoldDB" id="A0AAE0XEP4"/>
<gene>
    <name evidence="1" type="ORF">RRG08_036219</name>
</gene>
<name>A0AAE0XEP4_9GAST</name>
<keyword evidence="2" id="KW-1185">Reference proteome</keyword>
<comment type="caution">
    <text evidence="1">The sequence shown here is derived from an EMBL/GenBank/DDBJ whole genome shotgun (WGS) entry which is preliminary data.</text>
</comment>
<reference evidence="1" key="1">
    <citation type="journal article" date="2023" name="G3 (Bethesda)">
        <title>A reference genome for the long-term kleptoplast-retaining sea slug Elysia crispata morphotype clarki.</title>
        <authorList>
            <person name="Eastman K.E."/>
            <person name="Pendleton A.L."/>
            <person name="Shaikh M.A."/>
            <person name="Suttiyut T."/>
            <person name="Ogas R."/>
            <person name="Tomko P."/>
            <person name="Gavelis G."/>
            <person name="Widhalm J.R."/>
            <person name="Wisecaver J.H."/>
        </authorList>
    </citation>
    <scope>NUCLEOTIDE SEQUENCE</scope>
    <source>
        <strain evidence="1">ECLA1</strain>
    </source>
</reference>
<accession>A0AAE0XEP4</accession>
<evidence type="ECO:0000313" key="2">
    <source>
        <dbReference type="Proteomes" id="UP001283361"/>
    </source>
</evidence>
<sequence>MDSIKIKKAAKNTKKYLYLEHPPLSSPLASTCPAAKPSELPTFCDVFEGGDPENHGASFPGEFHQDHRCGQPQHFAAIGRDPGLGVWSSRATLIYK</sequence>
<dbReference type="EMBL" id="JAWDGP010008094">
    <property type="protein sequence ID" value="KAK3691416.1"/>
    <property type="molecule type" value="Genomic_DNA"/>
</dbReference>